<gene>
    <name evidence="3" type="ORF">ACFOX0_00785</name>
</gene>
<proteinExistence type="predicted"/>
<feature type="domain" description="AMP-dependent synthetase/ligase" evidence="2">
    <location>
        <begin position="15"/>
        <end position="174"/>
    </location>
</feature>
<protein>
    <submittedName>
        <fullName evidence="3">AMP-binding protein</fullName>
    </submittedName>
</protein>
<evidence type="ECO:0000256" key="1">
    <source>
        <dbReference type="SAM" id="MobiDB-lite"/>
    </source>
</evidence>
<dbReference type="Gene3D" id="3.40.50.12780">
    <property type="entry name" value="N-terminal domain of ligase-like"/>
    <property type="match status" value="1"/>
</dbReference>
<accession>A0ABV8KEQ7</accession>
<evidence type="ECO:0000313" key="3">
    <source>
        <dbReference type="EMBL" id="MFC4104476.1"/>
    </source>
</evidence>
<dbReference type="Pfam" id="PF00501">
    <property type="entry name" value="AMP-binding"/>
    <property type="match status" value="1"/>
</dbReference>
<feature type="region of interest" description="Disordered" evidence="1">
    <location>
        <begin position="179"/>
        <end position="225"/>
    </location>
</feature>
<sequence>MTTVAVGTDEIAFATSGSTGEPVRWLRTAGQVAAEARLLADLCAAGGVDGVLTYAPGHHLYGYLMGTALPALLGVPCRPVALTESPVEALAGLRRPLIAALPASFGHLARCRSALRDLDHLVVVHSSAALPEDAAAVLAALGPGARFVELFGSTETGLVATRTSPDDPEWTLAPDVTFGAGSLTRPDTEASAGADHDTLLPAASGSRSEAPAGPGTFGPGGARPVPLVVRSPRLARRPGEPVPTELRLDDLVTVTGPDTFRWHRRRGELVKVNGRRVELDAVLARLAVAAPGVRLSARPHRDGLRGEWFTVLVHTADAAAVAAVRAACRDLPPWQQPRAVHADPTTHLELS</sequence>
<evidence type="ECO:0000313" key="4">
    <source>
        <dbReference type="Proteomes" id="UP001595868"/>
    </source>
</evidence>
<comment type="caution">
    <text evidence="3">The sequence shown here is derived from an EMBL/GenBank/DDBJ whole genome shotgun (WGS) entry which is preliminary data.</text>
</comment>
<dbReference type="RefSeq" id="WP_377541414.1">
    <property type="nucleotide sequence ID" value="NZ_JBHSBN010000001.1"/>
</dbReference>
<dbReference type="InterPro" id="IPR042099">
    <property type="entry name" value="ANL_N_sf"/>
</dbReference>
<dbReference type="SUPFAM" id="SSF56801">
    <property type="entry name" value="Acetyl-CoA synthetase-like"/>
    <property type="match status" value="1"/>
</dbReference>
<dbReference type="Proteomes" id="UP001595868">
    <property type="component" value="Unassembled WGS sequence"/>
</dbReference>
<dbReference type="EMBL" id="JBHSBN010000001">
    <property type="protein sequence ID" value="MFC4104476.1"/>
    <property type="molecule type" value="Genomic_DNA"/>
</dbReference>
<name>A0ABV8KEQ7_9ACTN</name>
<evidence type="ECO:0000259" key="2">
    <source>
        <dbReference type="Pfam" id="PF00501"/>
    </source>
</evidence>
<keyword evidence="4" id="KW-1185">Reference proteome</keyword>
<reference evidence="4" key="1">
    <citation type="journal article" date="2019" name="Int. J. Syst. Evol. Microbiol.">
        <title>The Global Catalogue of Microorganisms (GCM) 10K type strain sequencing project: providing services to taxonomists for standard genome sequencing and annotation.</title>
        <authorList>
            <consortium name="The Broad Institute Genomics Platform"/>
            <consortium name="The Broad Institute Genome Sequencing Center for Infectious Disease"/>
            <person name="Wu L."/>
            <person name="Ma J."/>
        </authorList>
    </citation>
    <scope>NUCLEOTIDE SEQUENCE [LARGE SCALE GENOMIC DNA]</scope>
    <source>
        <strain evidence="4">2902at01</strain>
    </source>
</reference>
<organism evidence="3 4">
    <name type="scientific">Micromonospora zhanjiangensis</name>
    <dbReference type="NCBI Taxonomy" id="1522057"/>
    <lineage>
        <taxon>Bacteria</taxon>
        <taxon>Bacillati</taxon>
        <taxon>Actinomycetota</taxon>
        <taxon>Actinomycetes</taxon>
        <taxon>Micromonosporales</taxon>
        <taxon>Micromonosporaceae</taxon>
        <taxon>Micromonospora</taxon>
    </lineage>
</organism>
<dbReference type="InterPro" id="IPR000873">
    <property type="entry name" value="AMP-dep_synth/lig_dom"/>
</dbReference>